<keyword evidence="8" id="KW-1185">Reference proteome</keyword>
<dbReference type="PANTHER" id="PTHR42684">
    <property type="entry name" value="ADENOSYLMETHIONINE-8-AMINO-7-OXONONANOATE AMINOTRANSFERASE"/>
    <property type="match status" value="1"/>
</dbReference>
<dbReference type="InterPro" id="IPR015422">
    <property type="entry name" value="PyrdxlP-dep_Trfase_small"/>
</dbReference>
<dbReference type="PANTHER" id="PTHR42684:SF3">
    <property type="entry name" value="ADENOSYLMETHIONINE-8-AMINO-7-OXONONANOATE AMINOTRANSFERASE"/>
    <property type="match status" value="1"/>
</dbReference>
<reference evidence="7 8" key="1">
    <citation type="submission" date="2018-11" db="EMBL/GenBank/DDBJ databases">
        <title>Genomic Encyclopedia of Type Strains, Phase IV (KMG-IV): sequencing the most valuable type-strain genomes for metagenomic binning, comparative biology and taxonomic classification.</title>
        <authorList>
            <person name="Goeker M."/>
        </authorList>
    </citation>
    <scope>NUCLEOTIDE SEQUENCE [LARGE SCALE GENOMIC DNA]</scope>
    <source>
        <strain evidence="7 8">DSM 5900</strain>
    </source>
</reference>
<evidence type="ECO:0000256" key="6">
    <source>
        <dbReference type="RuleBase" id="RU003560"/>
    </source>
</evidence>
<dbReference type="InterPro" id="IPR015424">
    <property type="entry name" value="PyrdxlP-dep_Trfase"/>
</dbReference>
<dbReference type="GO" id="GO:0009448">
    <property type="term" value="P:gamma-aminobutyric acid metabolic process"/>
    <property type="evidence" value="ECO:0007669"/>
    <property type="project" value="TreeGrafter"/>
</dbReference>
<evidence type="ECO:0000256" key="1">
    <source>
        <dbReference type="ARBA" id="ARBA00001933"/>
    </source>
</evidence>
<dbReference type="FunFam" id="3.40.640.10:FF:000014">
    <property type="entry name" value="Adenosylmethionine-8-amino-7-oxononanoate aminotransferase, probable"/>
    <property type="match status" value="1"/>
</dbReference>
<comment type="caution">
    <text evidence="7">The sequence shown here is derived from an EMBL/GenBank/DDBJ whole genome shotgun (WGS) entry which is preliminary data.</text>
</comment>
<comment type="similarity">
    <text evidence="2 6">Belongs to the class-III pyridoxal-phosphate-dependent aminotransferase family.</text>
</comment>
<dbReference type="AlphaFoldDB" id="A0A3N1KY10"/>
<dbReference type="InterPro" id="IPR015421">
    <property type="entry name" value="PyrdxlP-dep_Trfase_major"/>
</dbReference>
<dbReference type="NCBIfam" id="NF004767">
    <property type="entry name" value="PRK06105.1"/>
    <property type="match status" value="1"/>
</dbReference>
<evidence type="ECO:0000256" key="4">
    <source>
        <dbReference type="ARBA" id="ARBA00022679"/>
    </source>
</evidence>
<proteinExistence type="inferred from homology"/>
<dbReference type="Pfam" id="PF00202">
    <property type="entry name" value="Aminotran_3"/>
    <property type="match status" value="1"/>
</dbReference>
<dbReference type="CDD" id="cd00610">
    <property type="entry name" value="OAT_like"/>
    <property type="match status" value="1"/>
</dbReference>
<dbReference type="SUPFAM" id="SSF53383">
    <property type="entry name" value="PLP-dependent transferases"/>
    <property type="match status" value="1"/>
</dbReference>
<protein>
    <submittedName>
        <fullName evidence="7">4-aminobutyrate--pyruvate transaminase</fullName>
    </submittedName>
</protein>
<dbReference type="Gene3D" id="3.40.640.10">
    <property type="entry name" value="Type I PLP-dependent aspartate aminotransferase-like (Major domain)"/>
    <property type="match status" value="1"/>
</dbReference>
<evidence type="ECO:0000256" key="3">
    <source>
        <dbReference type="ARBA" id="ARBA00022576"/>
    </source>
</evidence>
<dbReference type="RefSeq" id="WP_123693093.1">
    <property type="nucleotide sequence ID" value="NZ_AP019700.1"/>
</dbReference>
<dbReference type="Gene3D" id="3.90.1150.10">
    <property type="entry name" value="Aspartate Aminotransferase, domain 1"/>
    <property type="match status" value="1"/>
</dbReference>
<keyword evidence="7" id="KW-0670">Pyruvate</keyword>
<evidence type="ECO:0000256" key="5">
    <source>
        <dbReference type="ARBA" id="ARBA00022898"/>
    </source>
</evidence>
<organism evidence="7 8">
    <name type="scientific">Stella humosa</name>
    <dbReference type="NCBI Taxonomy" id="94"/>
    <lineage>
        <taxon>Bacteria</taxon>
        <taxon>Pseudomonadati</taxon>
        <taxon>Pseudomonadota</taxon>
        <taxon>Alphaproteobacteria</taxon>
        <taxon>Rhodospirillales</taxon>
        <taxon>Stellaceae</taxon>
        <taxon>Stella</taxon>
    </lineage>
</organism>
<dbReference type="InterPro" id="IPR049704">
    <property type="entry name" value="Aminotrans_3_PPA_site"/>
</dbReference>
<accession>A0A3N1KY10</accession>
<dbReference type="GO" id="GO:0009102">
    <property type="term" value="P:biotin biosynthetic process"/>
    <property type="evidence" value="ECO:0007669"/>
    <property type="project" value="TreeGrafter"/>
</dbReference>
<dbReference type="Proteomes" id="UP000278222">
    <property type="component" value="Unassembled WGS sequence"/>
</dbReference>
<keyword evidence="3" id="KW-0032">Aminotransferase</keyword>
<evidence type="ECO:0000256" key="2">
    <source>
        <dbReference type="ARBA" id="ARBA00008954"/>
    </source>
</evidence>
<dbReference type="GO" id="GO:0004015">
    <property type="term" value="F:adenosylmethionine-8-amino-7-oxononanoate transaminase activity"/>
    <property type="evidence" value="ECO:0007669"/>
    <property type="project" value="TreeGrafter"/>
</dbReference>
<gene>
    <name evidence="7" type="ORF">EDC65_4117</name>
</gene>
<dbReference type="OrthoDB" id="9801834at2"/>
<dbReference type="InterPro" id="IPR005814">
    <property type="entry name" value="Aminotrans_3"/>
</dbReference>
<dbReference type="PROSITE" id="PS00600">
    <property type="entry name" value="AA_TRANSFER_CLASS_3"/>
    <property type="match status" value="1"/>
</dbReference>
<evidence type="ECO:0000313" key="7">
    <source>
        <dbReference type="EMBL" id="ROP83470.1"/>
    </source>
</evidence>
<dbReference type="GO" id="GO:0030170">
    <property type="term" value="F:pyridoxal phosphate binding"/>
    <property type="evidence" value="ECO:0007669"/>
    <property type="project" value="InterPro"/>
</dbReference>
<name>A0A3N1KY10_9PROT</name>
<evidence type="ECO:0000313" key="8">
    <source>
        <dbReference type="Proteomes" id="UP000278222"/>
    </source>
</evidence>
<dbReference type="PIRSF" id="PIRSF000521">
    <property type="entry name" value="Transaminase_4ab_Lys_Orn"/>
    <property type="match status" value="1"/>
</dbReference>
<dbReference type="EMBL" id="RJKX01000016">
    <property type="protein sequence ID" value="ROP83470.1"/>
    <property type="molecule type" value="Genomic_DNA"/>
</dbReference>
<keyword evidence="5 6" id="KW-0663">Pyridoxal phosphate</keyword>
<comment type="cofactor">
    <cofactor evidence="1">
        <name>pyridoxal 5'-phosphate</name>
        <dbReference type="ChEBI" id="CHEBI:597326"/>
    </cofactor>
</comment>
<keyword evidence="4" id="KW-0808">Transferase</keyword>
<sequence>MTHFAANSPHARDIATLVHPGTNLRKHLDVGPTIMSRGDGIYVSDDSGRTFLDGGAGLWCASLGFGNERLARVAYEAMKNIGYYHLYRHASNEASIDLAEKLLSIAPVPMSKVLLQSSGSEANDTAVKLVWYYWNAMGKPEKRKLIARSQAYHGSGIASVSLTGKPEFHAAFGLPLPGFLHTEFPHYYRQGRDGETEEEFSTRMADALEQLILAEGPETVGGFWAEPVMGAGGAVLPPAGYFEKIQAVLKKYDILFVADEVICGFGRTGNMWGSQTFGLKPDMIASAKALSAAMQPISAVLINERVYQAMLTQSDRLGAFVHGYTYAGHPVAAAVALETLKIYDEIGLVDHVRAIEPTFLKLLGDMVDHPLVGQFRGCGLIGGLEIVADKETRAIHDKALDVPAKIDAHARERGLILRFVGNRIAFSPPLIITEEQVGEMASRLKGALDATLDDLTRG</sequence>